<feature type="domain" description="OmpR/PhoB-type" evidence="3">
    <location>
        <begin position="15"/>
        <end position="109"/>
    </location>
</feature>
<accession>A0A1H2N4N8</accession>
<dbReference type="STRING" id="46679.SAMN05216202_3000"/>
<dbReference type="EMBL" id="LT629802">
    <property type="protein sequence ID" value="SDV00457.1"/>
    <property type="molecule type" value="Genomic_DNA"/>
</dbReference>
<keyword evidence="5" id="KW-1185">Reference proteome</keyword>
<dbReference type="GO" id="GO:0003677">
    <property type="term" value="F:DNA binding"/>
    <property type="evidence" value="ECO:0007669"/>
    <property type="project" value="UniProtKB-UniRule"/>
</dbReference>
<organism evidence="4 5">
    <name type="scientific">Pseudomonas mucidolens</name>
    <dbReference type="NCBI Taxonomy" id="46679"/>
    <lineage>
        <taxon>Bacteria</taxon>
        <taxon>Pseudomonadati</taxon>
        <taxon>Pseudomonadota</taxon>
        <taxon>Gammaproteobacteria</taxon>
        <taxon>Pseudomonadales</taxon>
        <taxon>Pseudomonadaceae</taxon>
        <taxon>Pseudomonas</taxon>
    </lineage>
</organism>
<dbReference type="RefSeq" id="WP_084378887.1">
    <property type="nucleotide sequence ID" value="NZ_LT629802.1"/>
</dbReference>
<evidence type="ECO:0000256" key="2">
    <source>
        <dbReference type="PROSITE-ProRule" id="PRU01091"/>
    </source>
</evidence>
<reference evidence="5" key="1">
    <citation type="submission" date="2016-10" db="EMBL/GenBank/DDBJ databases">
        <authorList>
            <person name="Varghese N."/>
            <person name="Submissions S."/>
        </authorList>
    </citation>
    <scope>NUCLEOTIDE SEQUENCE [LARGE SCALE GENOMIC DNA]</scope>
    <source>
        <strain evidence="5">LMG 2223</strain>
    </source>
</reference>
<name>A0A1H2N4N8_9PSED</name>
<dbReference type="InterPro" id="IPR001867">
    <property type="entry name" value="OmpR/PhoB-type_DNA-bd"/>
</dbReference>
<evidence type="ECO:0000256" key="1">
    <source>
        <dbReference type="ARBA" id="ARBA00023125"/>
    </source>
</evidence>
<dbReference type="GO" id="GO:0000160">
    <property type="term" value="P:phosphorelay signal transduction system"/>
    <property type="evidence" value="ECO:0007669"/>
    <property type="project" value="InterPro"/>
</dbReference>
<dbReference type="Gene3D" id="1.10.10.10">
    <property type="entry name" value="Winged helix-like DNA-binding domain superfamily/Winged helix DNA-binding domain"/>
    <property type="match status" value="1"/>
</dbReference>
<dbReference type="AlphaFoldDB" id="A0A1H2N4N8"/>
<dbReference type="SUPFAM" id="SSF46894">
    <property type="entry name" value="C-terminal effector domain of the bipartite response regulators"/>
    <property type="match status" value="1"/>
</dbReference>
<dbReference type="InterPro" id="IPR036388">
    <property type="entry name" value="WH-like_DNA-bd_sf"/>
</dbReference>
<dbReference type="GO" id="GO:0006355">
    <property type="term" value="P:regulation of DNA-templated transcription"/>
    <property type="evidence" value="ECO:0007669"/>
    <property type="project" value="InterPro"/>
</dbReference>
<dbReference type="Pfam" id="PF00486">
    <property type="entry name" value="Trans_reg_C"/>
    <property type="match status" value="1"/>
</dbReference>
<feature type="DNA-binding region" description="OmpR/PhoB-type" evidence="2">
    <location>
        <begin position="15"/>
        <end position="109"/>
    </location>
</feature>
<gene>
    <name evidence="4" type="ORF">SAMN05216202_3000</name>
</gene>
<dbReference type="InterPro" id="IPR016032">
    <property type="entry name" value="Sig_transdc_resp-reg_C-effctor"/>
</dbReference>
<dbReference type="Proteomes" id="UP000198600">
    <property type="component" value="Chromosome I"/>
</dbReference>
<protein>
    <submittedName>
        <fullName evidence="4">DNA-binding winged helix-turn-helix (WHTH) domain-containing protein</fullName>
    </submittedName>
</protein>
<sequence length="139" mass="15364">MSLGEWVTGGEDLRSVSFMFDRWTLQGDGRLTTDGVDIQLPPKEWHVLRLLLACPDLLVTKDRLLALVWPNGEVAEESLTRCICSLRKYLKGARSMITTVYGQGYRFNGPVRVLDKNGPLEGAANCPGCGLIIRGGDQQ</sequence>
<keyword evidence="1 2" id="KW-0238">DNA-binding</keyword>
<evidence type="ECO:0000313" key="4">
    <source>
        <dbReference type="EMBL" id="SDV00457.1"/>
    </source>
</evidence>
<dbReference type="PROSITE" id="PS51755">
    <property type="entry name" value="OMPR_PHOB"/>
    <property type="match status" value="1"/>
</dbReference>
<evidence type="ECO:0000259" key="3">
    <source>
        <dbReference type="PROSITE" id="PS51755"/>
    </source>
</evidence>
<proteinExistence type="predicted"/>
<dbReference type="SMART" id="SM00862">
    <property type="entry name" value="Trans_reg_C"/>
    <property type="match status" value="1"/>
</dbReference>
<evidence type="ECO:0000313" key="5">
    <source>
        <dbReference type="Proteomes" id="UP000198600"/>
    </source>
</evidence>
<dbReference type="CDD" id="cd00383">
    <property type="entry name" value="trans_reg_C"/>
    <property type="match status" value="1"/>
</dbReference>